<protein>
    <submittedName>
        <fullName evidence="1">Uncharacterized protein</fullName>
    </submittedName>
</protein>
<dbReference type="RefSeq" id="WP_116857241.1">
    <property type="nucleotide sequence ID" value="NZ_QTJV01000016.1"/>
</dbReference>
<organism evidence="1 2">
    <name type="scientific">Chitinophaga silvisoli</name>
    <dbReference type="NCBI Taxonomy" id="2291814"/>
    <lineage>
        <taxon>Bacteria</taxon>
        <taxon>Pseudomonadati</taxon>
        <taxon>Bacteroidota</taxon>
        <taxon>Chitinophagia</taxon>
        <taxon>Chitinophagales</taxon>
        <taxon>Chitinophagaceae</taxon>
        <taxon>Chitinophaga</taxon>
    </lineage>
</organism>
<comment type="caution">
    <text evidence="1">The sequence shown here is derived from an EMBL/GenBank/DDBJ whole genome shotgun (WGS) entry which is preliminary data.</text>
</comment>
<reference evidence="1 2" key="1">
    <citation type="submission" date="2018-08" db="EMBL/GenBank/DDBJ databases">
        <title>Chitinophaga sp. K20C18050901, a novel bacterium isolated from forest soil.</title>
        <authorList>
            <person name="Wang C."/>
        </authorList>
    </citation>
    <scope>NUCLEOTIDE SEQUENCE [LARGE SCALE GENOMIC DNA]</scope>
    <source>
        <strain evidence="1 2">K20C18050901</strain>
    </source>
</reference>
<sequence length="205" mass="23963">MNYIIHLNAFLDKAAKEKWMVPYHYSLYMALFATWNKLGFRKIFSIRRDEIMAAAKIKAKSTYYRALKDLHAHQYLVYYPSSQRQCPASVAMIPLDGRTRPSKEPPNTKMDTAMVSLDGPLLKTNIKLISNDVSNSLPELEEVLKFFSTNQYAREEALKFWYHHEATSWLTGNTPVQHWQPLAHKWMLNVSKTNNDNNENYDQPF</sequence>
<accession>A0A3E1NTG7</accession>
<gene>
    <name evidence="1" type="ORF">DXN04_30685</name>
</gene>
<keyword evidence="2" id="KW-1185">Reference proteome</keyword>
<dbReference type="AlphaFoldDB" id="A0A3E1NTG7"/>
<evidence type="ECO:0000313" key="2">
    <source>
        <dbReference type="Proteomes" id="UP000261174"/>
    </source>
</evidence>
<dbReference type="EMBL" id="QTJV01000016">
    <property type="protein sequence ID" value="RFM31207.1"/>
    <property type="molecule type" value="Genomic_DNA"/>
</dbReference>
<evidence type="ECO:0000313" key="1">
    <source>
        <dbReference type="EMBL" id="RFM31207.1"/>
    </source>
</evidence>
<name>A0A3E1NTG7_9BACT</name>
<dbReference type="OrthoDB" id="1442826at2"/>
<proteinExistence type="predicted"/>
<dbReference type="Proteomes" id="UP000261174">
    <property type="component" value="Unassembled WGS sequence"/>
</dbReference>